<dbReference type="InterPro" id="IPR003018">
    <property type="entry name" value="GAF"/>
</dbReference>
<dbReference type="AlphaFoldDB" id="A0A0E3YYY5"/>
<evidence type="ECO:0000259" key="5">
    <source>
        <dbReference type="PROSITE" id="PS50887"/>
    </source>
</evidence>
<sequence length="356" mass="38832">MLRPAKPDNESERLAALRATRLLDTPREQAFDDLVKLATSVSGTAMGAVTLVDEDRQWFKARQGFDLMETPREESFCAHAILEPQRLMLVEDTLQDTRFAGHPAVTGELGVRFYAGIPLLDGDGMALGSLCVFDSRPGTLSEAQADALRALARQAAHLIELRGATRALDRHMRDRDWYEQQLAQYSDLLEQQNADLAEQTRTDPLTGLPNRRAFTVALGAAIERADREGLPLSVALLDLDHFKTINDVNGHAEGDRVLAEVATLLKSHFAAAGMAARYGGEEFAVLMPDTALDQARLQCEFLRQGIAVLPVGIVVSGSLGVAQYRPGETAGEAIARADEALYRAKRGGRDRVEAAD</sequence>
<dbReference type="PANTHER" id="PTHR45138:SF9">
    <property type="entry name" value="DIGUANYLATE CYCLASE DGCM-RELATED"/>
    <property type="match status" value="1"/>
</dbReference>
<name>A0A0E3YYY5_9GAMM</name>
<proteinExistence type="predicted"/>
<dbReference type="PROSITE" id="PS50887">
    <property type="entry name" value="GGDEF"/>
    <property type="match status" value="1"/>
</dbReference>
<organism evidence="6 7">
    <name type="scientific">Pseudoxanthomonas suwonensis</name>
    <dbReference type="NCBI Taxonomy" id="314722"/>
    <lineage>
        <taxon>Bacteria</taxon>
        <taxon>Pseudomonadati</taxon>
        <taxon>Pseudomonadota</taxon>
        <taxon>Gammaproteobacteria</taxon>
        <taxon>Lysobacterales</taxon>
        <taxon>Lysobacteraceae</taxon>
        <taxon>Pseudoxanthomonas</taxon>
    </lineage>
</organism>
<dbReference type="SUPFAM" id="SSF55781">
    <property type="entry name" value="GAF domain-like"/>
    <property type="match status" value="1"/>
</dbReference>
<dbReference type="InterPro" id="IPR050469">
    <property type="entry name" value="Diguanylate_Cyclase"/>
</dbReference>
<keyword evidence="4" id="KW-0175">Coiled coil</keyword>
<dbReference type="GO" id="GO:0043709">
    <property type="term" value="P:cell adhesion involved in single-species biofilm formation"/>
    <property type="evidence" value="ECO:0007669"/>
    <property type="project" value="TreeGrafter"/>
</dbReference>
<evidence type="ECO:0000313" key="6">
    <source>
        <dbReference type="EMBL" id="AKC85648.1"/>
    </source>
</evidence>
<comment type="cofactor">
    <cofactor evidence="1">
        <name>Mg(2+)</name>
        <dbReference type="ChEBI" id="CHEBI:18420"/>
    </cofactor>
</comment>
<gene>
    <name evidence="6" type="ORF">WQ53_01570</name>
</gene>
<evidence type="ECO:0000256" key="4">
    <source>
        <dbReference type="SAM" id="Coils"/>
    </source>
</evidence>
<feature type="domain" description="GGDEF" evidence="5">
    <location>
        <begin position="230"/>
        <end position="356"/>
    </location>
</feature>
<dbReference type="SMART" id="SM00065">
    <property type="entry name" value="GAF"/>
    <property type="match status" value="1"/>
</dbReference>
<dbReference type="InterPro" id="IPR029787">
    <property type="entry name" value="Nucleotide_cyclase"/>
</dbReference>
<keyword evidence="7" id="KW-1185">Reference proteome</keyword>
<dbReference type="KEGG" id="psuw:WQ53_01570"/>
<evidence type="ECO:0000256" key="1">
    <source>
        <dbReference type="ARBA" id="ARBA00001946"/>
    </source>
</evidence>
<dbReference type="PANTHER" id="PTHR45138">
    <property type="entry name" value="REGULATORY COMPONENTS OF SENSORY TRANSDUCTION SYSTEM"/>
    <property type="match status" value="1"/>
</dbReference>
<dbReference type="NCBIfam" id="TIGR00254">
    <property type="entry name" value="GGDEF"/>
    <property type="match status" value="1"/>
</dbReference>
<comment type="catalytic activity">
    <reaction evidence="3">
        <text>2 GTP = 3',3'-c-di-GMP + 2 diphosphate</text>
        <dbReference type="Rhea" id="RHEA:24898"/>
        <dbReference type="ChEBI" id="CHEBI:33019"/>
        <dbReference type="ChEBI" id="CHEBI:37565"/>
        <dbReference type="ChEBI" id="CHEBI:58805"/>
        <dbReference type="EC" id="2.7.7.65"/>
    </reaction>
</comment>
<dbReference type="RefSeq" id="WP_052629745.1">
    <property type="nucleotide sequence ID" value="NZ_CP011144.1"/>
</dbReference>
<dbReference type="SUPFAM" id="SSF55073">
    <property type="entry name" value="Nucleotide cyclase"/>
    <property type="match status" value="1"/>
</dbReference>
<dbReference type="Gene3D" id="3.30.70.270">
    <property type="match status" value="1"/>
</dbReference>
<dbReference type="FunFam" id="3.30.70.270:FF:000001">
    <property type="entry name" value="Diguanylate cyclase domain protein"/>
    <property type="match status" value="1"/>
</dbReference>
<dbReference type="Pfam" id="PF00990">
    <property type="entry name" value="GGDEF"/>
    <property type="match status" value="1"/>
</dbReference>
<dbReference type="PATRIC" id="fig|314722.6.peg.331"/>
<dbReference type="OrthoDB" id="9803824at2"/>
<accession>A0A0E3YYY5</accession>
<dbReference type="InterPro" id="IPR029016">
    <property type="entry name" value="GAF-like_dom_sf"/>
</dbReference>
<dbReference type="GO" id="GO:0005886">
    <property type="term" value="C:plasma membrane"/>
    <property type="evidence" value="ECO:0007669"/>
    <property type="project" value="TreeGrafter"/>
</dbReference>
<dbReference type="EC" id="2.7.7.65" evidence="2"/>
<dbReference type="GO" id="GO:0052621">
    <property type="term" value="F:diguanylate cyclase activity"/>
    <property type="evidence" value="ECO:0007669"/>
    <property type="project" value="UniProtKB-EC"/>
</dbReference>
<evidence type="ECO:0000256" key="3">
    <source>
        <dbReference type="ARBA" id="ARBA00034247"/>
    </source>
</evidence>
<dbReference type="CDD" id="cd01949">
    <property type="entry name" value="GGDEF"/>
    <property type="match status" value="1"/>
</dbReference>
<feature type="coiled-coil region" evidence="4">
    <location>
        <begin position="175"/>
        <end position="202"/>
    </location>
</feature>
<evidence type="ECO:0000256" key="2">
    <source>
        <dbReference type="ARBA" id="ARBA00012528"/>
    </source>
</evidence>
<dbReference type="GO" id="GO:1902201">
    <property type="term" value="P:negative regulation of bacterial-type flagellum-dependent cell motility"/>
    <property type="evidence" value="ECO:0007669"/>
    <property type="project" value="TreeGrafter"/>
</dbReference>
<dbReference type="EMBL" id="CP011144">
    <property type="protein sequence ID" value="AKC85648.1"/>
    <property type="molecule type" value="Genomic_DNA"/>
</dbReference>
<dbReference type="SMART" id="SM00267">
    <property type="entry name" value="GGDEF"/>
    <property type="match status" value="1"/>
</dbReference>
<dbReference type="InterPro" id="IPR043128">
    <property type="entry name" value="Rev_trsase/Diguanyl_cyclase"/>
</dbReference>
<dbReference type="InterPro" id="IPR000160">
    <property type="entry name" value="GGDEF_dom"/>
</dbReference>
<dbReference type="Pfam" id="PF01590">
    <property type="entry name" value="GAF"/>
    <property type="match status" value="1"/>
</dbReference>
<dbReference type="Gene3D" id="3.30.450.40">
    <property type="match status" value="1"/>
</dbReference>
<reference evidence="6 7" key="1">
    <citation type="journal article" date="2015" name="Genome Announc.">
        <title>Complete Genome Sequence of Pseudoxanthomonas suwonensis Strain J1, a Cellulose-Degrading Bacterium Isolated from Leaf- and Wood-Enriched Soil.</title>
        <authorList>
            <person name="Hou L."/>
            <person name="Jiang J."/>
            <person name="Xu Z."/>
            <person name="Zhou Y."/>
            <person name="Leung F.C."/>
        </authorList>
    </citation>
    <scope>NUCLEOTIDE SEQUENCE [LARGE SCALE GENOMIC DNA]</scope>
    <source>
        <strain evidence="6 7">J1</strain>
    </source>
</reference>
<dbReference type="Proteomes" id="UP000033067">
    <property type="component" value="Chromosome"/>
</dbReference>
<protein>
    <recommendedName>
        <fullName evidence="2">diguanylate cyclase</fullName>
        <ecNumber evidence="2">2.7.7.65</ecNumber>
    </recommendedName>
</protein>
<evidence type="ECO:0000313" key="7">
    <source>
        <dbReference type="Proteomes" id="UP000033067"/>
    </source>
</evidence>